<evidence type="ECO:0008006" key="4">
    <source>
        <dbReference type="Google" id="ProtNLM"/>
    </source>
</evidence>
<reference evidence="2 3" key="1">
    <citation type="submission" date="2016-01" db="EMBL/GenBank/DDBJ databases">
        <title>Use of Whole Genome Sequencing to ascertain that Brevibacterium massiliense (Roux, Raoult 2009) is a later heterotypic synonym of Brevibacterium ravenspurgense (Mages 2008).</title>
        <authorList>
            <person name="Bernier A.-M."/>
            <person name="Burdz T."/>
            <person name="Huynh C."/>
            <person name="Pachecho A.L."/>
            <person name="Wiebe D."/>
            <person name="Bonner C."/>
            <person name="Bernard K."/>
        </authorList>
    </citation>
    <scope>NUCLEOTIDE SEQUENCE [LARGE SCALE GENOMIC DNA]</scope>
    <source>
        <strain evidence="2 3">CCUG56047</strain>
    </source>
</reference>
<dbReference type="AlphaFoldDB" id="A0A150H5B9"/>
<dbReference type="EMBL" id="LQQC01000013">
    <property type="protein sequence ID" value="KXZ57205.1"/>
    <property type="molecule type" value="Genomic_DNA"/>
</dbReference>
<gene>
    <name evidence="2" type="ORF">Bravens_02035</name>
</gene>
<proteinExistence type="predicted"/>
<dbReference type="Proteomes" id="UP000243589">
    <property type="component" value="Unassembled WGS sequence"/>
</dbReference>
<dbReference type="RefSeq" id="WP_062023120.1">
    <property type="nucleotide sequence ID" value="NZ_LQQC01000013.1"/>
</dbReference>
<evidence type="ECO:0000313" key="3">
    <source>
        <dbReference type="Proteomes" id="UP000243589"/>
    </source>
</evidence>
<accession>A0A150H5B9</accession>
<organism evidence="2 3">
    <name type="scientific">Brevibacterium ravenspurgense</name>
    <dbReference type="NCBI Taxonomy" id="479117"/>
    <lineage>
        <taxon>Bacteria</taxon>
        <taxon>Bacillati</taxon>
        <taxon>Actinomycetota</taxon>
        <taxon>Actinomycetes</taxon>
        <taxon>Micrococcales</taxon>
        <taxon>Brevibacteriaceae</taxon>
        <taxon>Brevibacterium</taxon>
    </lineage>
</organism>
<protein>
    <recommendedName>
        <fullName evidence="4">Zinc ribbon domain protein</fullName>
    </recommendedName>
</protein>
<feature type="region of interest" description="Disordered" evidence="1">
    <location>
        <begin position="41"/>
        <end position="69"/>
    </location>
</feature>
<evidence type="ECO:0000313" key="2">
    <source>
        <dbReference type="EMBL" id="KXZ57205.1"/>
    </source>
</evidence>
<feature type="region of interest" description="Disordered" evidence="1">
    <location>
        <begin position="94"/>
        <end position="144"/>
    </location>
</feature>
<sequence>MIVYDVKCGAGHRFEAMLKTMDSPTPDCTCGEPTRRMITRVNRGNAASAGRSRDEMPNTWRGIGNGNRDLVRGWHKEMRKREKLEEKYPELGGDRRPVIAHEGKFEASPVRAGDAGSDALARAAFGPAPSSDAATTAQISGGSR</sequence>
<comment type="caution">
    <text evidence="2">The sequence shown here is derived from an EMBL/GenBank/DDBJ whole genome shotgun (WGS) entry which is preliminary data.</text>
</comment>
<keyword evidence="3" id="KW-1185">Reference proteome</keyword>
<evidence type="ECO:0000256" key="1">
    <source>
        <dbReference type="SAM" id="MobiDB-lite"/>
    </source>
</evidence>
<name>A0A150H5B9_9MICO</name>
<feature type="compositionally biased region" description="Polar residues" evidence="1">
    <location>
        <begin position="132"/>
        <end position="144"/>
    </location>
</feature>
<feature type="compositionally biased region" description="Basic and acidic residues" evidence="1">
    <location>
        <begin position="94"/>
        <end position="105"/>
    </location>
</feature>
<dbReference type="PATRIC" id="fig|479117.4.peg.2020"/>